<dbReference type="Gene3D" id="3.40.50.300">
    <property type="entry name" value="P-loop containing nucleotide triphosphate hydrolases"/>
    <property type="match status" value="1"/>
</dbReference>
<dbReference type="PANTHER" id="PTHR45775">
    <property type="entry name" value="RAD, GEM/KIR FAMILY MEMBER 2, ISOFORM C"/>
    <property type="match status" value="1"/>
</dbReference>
<feature type="compositionally biased region" description="Low complexity" evidence="3">
    <location>
        <begin position="254"/>
        <end position="292"/>
    </location>
</feature>
<feature type="compositionally biased region" description="Polar residues" evidence="3">
    <location>
        <begin position="352"/>
        <end position="367"/>
    </location>
</feature>
<reference evidence="4 5" key="1">
    <citation type="submission" date="2024-08" db="EMBL/GenBank/DDBJ databases">
        <authorList>
            <person name="Cucini C."/>
            <person name="Frati F."/>
        </authorList>
    </citation>
    <scope>NUCLEOTIDE SEQUENCE [LARGE SCALE GENOMIC DNA]</scope>
</reference>
<keyword evidence="2" id="KW-0597">Phosphoprotein</keyword>
<dbReference type="Proteomes" id="UP001642540">
    <property type="component" value="Unassembled WGS sequence"/>
</dbReference>
<evidence type="ECO:0000256" key="1">
    <source>
        <dbReference type="ARBA" id="ARBA00008846"/>
    </source>
</evidence>
<evidence type="ECO:0000256" key="2">
    <source>
        <dbReference type="ARBA" id="ARBA00022553"/>
    </source>
</evidence>
<dbReference type="SMART" id="SM00175">
    <property type="entry name" value="RAB"/>
    <property type="match status" value="1"/>
</dbReference>
<evidence type="ECO:0000313" key="4">
    <source>
        <dbReference type="EMBL" id="CAL8086875.1"/>
    </source>
</evidence>
<feature type="region of interest" description="Disordered" evidence="3">
    <location>
        <begin position="166"/>
        <end position="439"/>
    </location>
</feature>
<dbReference type="InterPro" id="IPR027417">
    <property type="entry name" value="P-loop_NTPase"/>
</dbReference>
<evidence type="ECO:0008006" key="6">
    <source>
        <dbReference type="Google" id="ProtNLM"/>
    </source>
</evidence>
<feature type="compositionally biased region" description="Polar residues" evidence="3">
    <location>
        <begin position="391"/>
        <end position="431"/>
    </location>
</feature>
<dbReference type="SUPFAM" id="SSF52540">
    <property type="entry name" value="P-loop containing nucleoside triphosphate hydrolases"/>
    <property type="match status" value="1"/>
</dbReference>
<evidence type="ECO:0000256" key="3">
    <source>
        <dbReference type="SAM" id="MobiDB-lite"/>
    </source>
</evidence>
<dbReference type="SMART" id="SM00173">
    <property type="entry name" value="RAS"/>
    <property type="match status" value="1"/>
</dbReference>
<dbReference type="PANTHER" id="PTHR45775:SF1">
    <property type="entry name" value="RAD, GEM_KIR FAMILY MEMBER 3, ISOFORM E"/>
    <property type="match status" value="1"/>
</dbReference>
<dbReference type="Pfam" id="PF00071">
    <property type="entry name" value="Ras"/>
    <property type="match status" value="1"/>
</dbReference>
<dbReference type="InterPro" id="IPR051641">
    <property type="entry name" value="RGK_GTP-binding_reg"/>
</dbReference>
<dbReference type="InterPro" id="IPR001806">
    <property type="entry name" value="Small_GTPase"/>
</dbReference>
<comment type="similarity">
    <text evidence="1">Belongs to the small GTPase superfamily. RGK family.</text>
</comment>
<keyword evidence="5" id="KW-1185">Reference proteome</keyword>
<dbReference type="EMBL" id="CAXLJM020000020">
    <property type="protein sequence ID" value="CAL8086875.1"/>
    <property type="molecule type" value="Genomic_DNA"/>
</dbReference>
<dbReference type="PRINTS" id="PR00449">
    <property type="entry name" value="RASTRNSFRMNG"/>
</dbReference>
<organism evidence="4 5">
    <name type="scientific">Orchesella dallaii</name>
    <dbReference type="NCBI Taxonomy" id="48710"/>
    <lineage>
        <taxon>Eukaryota</taxon>
        <taxon>Metazoa</taxon>
        <taxon>Ecdysozoa</taxon>
        <taxon>Arthropoda</taxon>
        <taxon>Hexapoda</taxon>
        <taxon>Collembola</taxon>
        <taxon>Entomobryomorpha</taxon>
        <taxon>Entomobryoidea</taxon>
        <taxon>Orchesellidae</taxon>
        <taxon>Orchesellinae</taxon>
        <taxon>Orchesella</taxon>
    </lineage>
</organism>
<evidence type="ECO:0000313" key="5">
    <source>
        <dbReference type="Proteomes" id="UP001642540"/>
    </source>
</evidence>
<proteinExistence type="inferred from homology"/>
<feature type="compositionally biased region" description="Basic and acidic residues" evidence="3">
    <location>
        <begin position="297"/>
        <end position="307"/>
    </location>
</feature>
<feature type="region of interest" description="Disordered" evidence="3">
    <location>
        <begin position="81"/>
        <end position="107"/>
    </location>
</feature>
<gene>
    <name evidence="4" type="ORF">ODALV1_LOCUS6572</name>
</gene>
<sequence length="650" mass="70825">MTLELEPYYQNLKAAKGRSASICVGGCSEMETSVLTSSAGGVVGSGSHSRLPHQITAGNNRGGSASDFNEVVQYTSRGSAGNMQILNTGGGGTPRPRKHGTHRSQSARIVGHNRPKVKRRENDIREYQQHLDLASSEGAIRDCQESYNPFISGSVGRLVTSTSLEMSQNSLHQSTPPPANNIHLSTDSAARDSPIIIRRHSGAGCDRRGSADQKSTPDRDRLCLGGYSGGIPSIVPTIATPESSPHPQRKGMTQSSQQQQQQYGSGSKPTGLPKSPSPSVSRSSSQRRVNSVKTPKKTPDRYLDVPNKESQPSPEDDDDEESYRLRSFNVTSKGIVNRGDSFRRRRSRSNSLIPTPTTPEAQRNMTLMSEDGLLLPGGLERGGSCRASPAGSRQTSPRPSLTYTPSPNRSPRPSLTPGSPNRSPRPSLTPQLPSPVEPPTSYRVAIVGARGVGKASLVSQFLTSESINAYDRPNDTEGEETVSVLLNGEESEITFFQMNDIKVECDRLNPPDGFLLVYSVVDRASFQRVEADLRKLQEADLIRTKAVVIAANKIDLARSRSVSPQDGRCLAVSYRAKFSEISVGINHNVDELLVGFLHQIRLKSEQTGLPDTWSKHRGVWKASVKARQMLTWLLGKEDSKFKNCENLHIL</sequence>
<accession>A0ABP1Q2F2</accession>
<feature type="compositionally biased region" description="Basic and acidic residues" evidence="3">
    <location>
        <begin position="205"/>
        <end position="222"/>
    </location>
</feature>
<comment type="caution">
    <text evidence="4">The sequence shown here is derived from an EMBL/GenBank/DDBJ whole genome shotgun (WGS) entry which is preliminary data.</text>
</comment>
<dbReference type="PROSITE" id="PS51419">
    <property type="entry name" value="RAB"/>
    <property type="match status" value="1"/>
</dbReference>
<name>A0ABP1Q2F2_9HEXA</name>
<protein>
    <recommendedName>
        <fullName evidence="6">GTP-binding protein REM 1</fullName>
    </recommendedName>
</protein>
<dbReference type="PROSITE" id="PS51421">
    <property type="entry name" value="RAS"/>
    <property type="match status" value="1"/>
</dbReference>